<feature type="domain" description="Reverse transcriptase/retrotransposon-derived protein RNase H-like" evidence="1">
    <location>
        <begin position="81"/>
        <end position="175"/>
    </location>
</feature>
<keyword evidence="3" id="KW-1185">Reference proteome</keyword>
<dbReference type="PANTHER" id="PTHR33064">
    <property type="entry name" value="POL PROTEIN"/>
    <property type="match status" value="1"/>
</dbReference>
<dbReference type="InterPro" id="IPR043128">
    <property type="entry name" value="Rev_trsase/Diguanyl_cyclase"/>
</dbReference>
<dbReference type="eggNOG" id="KOG0017">
    <property type="taxonomic scope" value="Eukaryota"/>
</dbReference>
<dbReference type="CDD" id="cd09274">
    <property type="entry name" value="RNase_HI_RT_Ty3"/>
    <property type="match status" value="1"/>
</dbReference>
<dbReference type="Pfam" id="PF17919">
    <property type="entry name" value="RT_RNaseH_2"/>
    <property type="match status" value="1"/>
</dbReference>
<dbReference type="FunFam" id="3.30.70.270:FF:000026">
    <property type="entry name" value="Transposon Ty3-G Gag-Pol polyprotein"/>
    <property type="match status" value="1"/>
</dbReference>
<dbReference type="Gene3D" id="3.30.70.270">
    <property type="match status" value="1"/>
</dbReference>
<dbReference type="InterPro" id="IPR043502">
    <property type="entry name" value="DNA/RNA_pol_sf"/>
</dbReference>
<protein>
    <recommendedName>
        <fullName evidence="1">Reverse transcriptase/retrotransposon-derived protein RNase H-like domain-containing protein</fullName>
    </recommendedName>
</protein>
<accession>U5CVS5</accession>
<dbReference type="InterPro" id="IPR051320">
    <property type="entry name" value="Viral_Replic_Matur_Polypro"/>
</dbReference>
<organism evidence="2 3">
    <name type="scientific">Amborella trichopoda</name>
    <dbReference type="NCBI Taxonomy" id="13333"/>
    <lineage>
        <taxon>Eukaryota</taxon>
        <taxon>Viridiplantae</taxon>
        <taxon>Streptophyta</taxon>
        <taxon>Embryophyta</taxon>
        <taxon>Tracheophyta</taxon>
        <taxon>Spermatophyta</taxon>
        <taxon>Magnoliopsida</taxon>
        <taxon>Amborellales</taxon>
        <taxon>Amborellaceae</taxon>
        <taxon>Amborella</taxon>
    </lineage>
</organism>
<dbReference type="HOGENOM" id="CLU_000384_33_3_1"/>
<dbReference type="PANTHER" id="PTHR33064:SF40">
    <property type="entry name" value="REVERSE TRANSCRIPTASE_RETROTRANSPOSON-DERIVED PROTEIN RNASE H-LIKE DOMAIN-CONTAINING PROTEIN"/>
    <property type="match status" value="1"/>
</dbReference>
<proteinExistence type="predicted"/>
<evidence type="ECO:0000259" key="1">
    <source>
        <dbReference type="Pfam" id="PF17919"/>
    </source>
</evidence>
<dbReference type="InterPro" id="IPR041577">
    <property type="entry name" value="RT_RNaseH_2"/>
</dbReference>
<sequence length="221" mass="25738">MEKCSFAGEEVHFLGHIIKAGTIMMEEGTVKAIKEWEPPTKVSELRSFIGLVNYYRQFIMGYSARAAPLTDLLKKNKVWEWSERCQDAFEDLKTAVMEEPVLSLPDHSKMFEVHTDALDFAIGRVLIQEEHPIAYESRKLNNTKRRYTVQEKEMTVVVHCLQTWRRYFLGPHFVIKMDNVATSYFQYQKKSMPKQARWQSLITSSSTNPARHKCGGRRLKS</sequence>
<dbReference type="STRING" id="13333.U5CVS5"/>
<dbReference type="Gramene" id="ERN17431">
    <property type="protein sequence ID" value="ERN17431"/>
    <property type="gene ID" value="AMTR_s00037p00230530"/>
</dbReference>
<dbReference type="OMA" id="DIMICTR"/>
<dbReference type="EMBL" id="KI392350">
    <property type="protein sequence ID" value="ERN17431.1"/>
    <property type="molecule type" value="Genomic_DNA"/>
</dbReference>
<dbReference type="Proteomes" id="UP000017836">
    <property type="component" value="Unassembled WGS sequence"/>
</dbReference>
<dbReference type="SUPFAM" id="SSF56672">
    <property type="entry name" value="DNA/RNA polymerases"/>
    <property type="match status" value="1"/>
</dbReference>
<name>U5CVS5_AMBTC</name>
<gene>
    <name evidence="2" type="ORF">AMTR_s00037p00230530</name>
</gene>
<evidence type="ECO:0000313" key="3">
    <source>
        <dbReference type="Proteomes" id="UP000017836"/>
    </source>
</evidence>
<reference evidence="3" key="1">
    <citation type="journal article" date="2013" name="Science">
        <title>The Amborella genome and the evolution of flowering plants.</title>
        <authorList>
            <consortium name="Amborella Genome Project"/>
        </authorList>
    </citation>
    <scope>NUCLEOTIDE SEQUENCE [LARGE SCALE GENOMIC DNA]</scope>
</reference>
<dbReference type="AlphaFoldDB" id="U5CVS5"/>
<evidence type="ECO:0000313" key="2">
    <source>
        <dbReference type="EMBL" id="ERN17431.1"/>
    </source>
</evidence>